<proteinExistence type="predicted"/>
<dbReference type="RefSeq" id="WP_386021679.1">
    <property type="nucleotide sequence ID" value="NZ_JBHUHX010000001.1"/>
</dbReference>
<organism evidence="3 4">
    <name type="scientific">Thiorhodococcus fuscus</name>
    <dbReference type="NCBI Taxonomy" id="527200"/>
    <lineage>
        <taxon>Bacteria</taxon>
        <taxon>Pseudomonadati</taxon>
        <taxon>Pseudomonadota</taxon>
        <taxon>Gammaproteobacteria</taxon>
        <taxon>Chromatiales</taxon>
        <taxon>Chromatiaceae</taxon>
        <taxon>Thiorhodococcus</taxon>
    </lineage>
</organism>
<evidence type="ECO:0000259" key="2">
    <source>
        <dbReference type="PROSITE" id="PS50106"/>
    </source>
</evidence>
<dbReference type="SUPFAM" id="SSF159501">
    <property type="entry name" value="EreA/ChaN-like"/>
    <property type="match status" value="1"/>
</dbReference>
<dbReference type="Pfam" id="PF13180">
    <property type="entry name" value="PDZ_2"/>
    <property type="match status" value="1"/>
</dbReference>
<feature type="chain" id="PRO_5045261623" evidence="1">
    <location>
        <begin position="29"/>
        <end position="392"/>
    </location>
</feature>
<evidence type="ECO:0000313" key="4">
    <source>
        <dbReference type="Proteomes" id="UP001597337"/>
    </source>
</evidence>
<name>A0ABW4Y2I4_9GAMM</name>
<keyword evidence="4" id="KW-1185">Reference proteome</keyword>
<dbReference type="PROSITE" id="PS50106">
    <property type="entry name" value="PDZ"/>
    <property type="match status" value="1"/>
</dbReference>
<dbReference type="InterPro" id="IPR036034">
    <property type="entry name" value="PDZ_sf"/>
</dbReference>
<dbReference type="CDD" id="cd14727">
    <property type="entry name" value="ChanN-like"/>
    <property type="match status" value="1"/>
</dbReference>
<dbReference type="Pfam" id="PF04187">
    <property type="entry name" value="Cofac_haem_bdg"/>
    <property type="match status" value="1"/>
</dbReference>
<dbReference type="EMBL" id="JBHUHX010000001">
    <property type="protein sequence ID" value="MFD2110332.1"/>
    <property type="molecule type" value="Genomic_DNA"/>
</dbReference>
<evidence type="ECO:0000313" key="3">
    <source>
        <dbReference type="EMBL" id="MFD2110332.1"/>
    </source>
</evidence>
<dbReference type="InterPro" id="IPR001478">
    <property type="entry name" value="PDZ"/>
</dbReference>
<gene>
    <name evidence="3" type="ORF">ACFSJC_00580</name>
</gene>
<dbReference type="InterPro" id="IPR007314">
    <property type="entry name" value="Cofac_haem-bd_dom"/>
</dbReference>
<keyword evidence="3" id="KW-0449">Lipoprotein</keyword>
<evidence type="ECO:0000256" key="1">
    <source>
        <dbReference type="SAM" id="SignalP"/>
    </source>
</evidence>
<keyword evidence="1" id="KW-0732">Signal</keyword>
<feature type="domain" description="PDZ" evidence="2">
    <location>
        <begin position="296"/>
        <end position="377"/>
    </location>
</feature>
<reference evidence="4" key="1">
    <citation type="journal article" date="2019" name="Int. J. Syst. Evol. Microbiol.">
        <title>The Global Catalogue of Microorganisms (GCM) 10K type strain sequencing project: providing services to taxonomists for standard genome sequencing and annotation.</title>
        <authorList>
            <consortium name="The Broad Institute Genomics Platform"/>
            <consortium name="The Broad Institute Genome Sequencing Center for Infectious Disease"/>
            <person name="Wu L."/>
            <person name="Ma J."/>
        </authorList>
    </citation>
    <scope>NUCLEOTIDE SEQUENCE [LARGE SCALE GENOMIC DNA]</scope>
    <source>
        <strain evidence="4">KACC 12597</strain>
    </source>
</reference>
<dbReference type="SUPFAM" id="SSF50156">
    <property type="entry name" value="PDZ domain-like"/>
    <property type="match status" value="1"/>
</dbReference>
<sequence length="392" mass="43180">MSHNTHSAMVLAATLFGFGGLACSTSMADRTTFAHDAKDALAANDTRVVESARLLGMDWLIGRLADRRLVFVGERHDRYADHLNQLAIIQGLVARGKRLAIGMECFQQPFQGALDDYVAGRIDEVELLRRTQYFDRWRFDYRLYRPILRYARAHKIPLIALNLPAELTGKVGALGIDGLDAADRTSIPAEIDRGDPAYRDRLRAVFDQHPGAEHRNFEHFLVVQLLWDEGMAERAAKYLKAHPDRTLVVLAGAGHLEYGQGIPQRLLRRVPAPAAVVLNGTDRALDREAADYFLFPASVELPASGLLGIQLDEDTPGEGVRVVGLGEGSGAKAAGMDEGDRILSIEGQPVARYADIRIALLDASPGQRLSVEVLRKRLVGGDQRLTLEVELH</sequence>
<comment type="caution">
    <text evidence="3">The sequence shown here is derived from an EMBL/GenBank/DDBJ whole genome shotgun (WGS) entry which is preliminary data.</text>
</comment>
<dbReference type="Gene3D" id="2.30.42.10">
    <property type="match status" value="1"/>
</dbReference>
<accession>A0ABW4Y2I4</accession>
<protein>
    <submittedName>
        <fullName evidence="3">ChaN family lipoprotein</fullName>
    </submittedName>
</protein>
<dbReference type="Proteomes" id="UP001597337">
    <property type="component" value="Unassembled WGS sequence"/>
</dbReference>
<dbReference type="SMART" id="SM00228">
    <property type="entry name" value="PDZ"/>
    <property type="match status" value="1"/>
</dbReference>
<dbReference type="Gene3D" id="3.40.50.11550">
    <property type="match status" value="1"/>
</dbReference>
<feature type="signal peptide" evidence="1">
    <location>
        <begin position="1"/>
        <end position="28"/>
    </location>
</feature>